<feature type="compositionally biased region" description="Pro residues" evidence="1">
    <location>
        <begin position="196"/>
        <end position="235"/>
    </location>
</feature>
<evidence type="ECO:0000256" key="1">
    <source>
        <dbReference type="SAM" id="MobiDB-lite"/>
    </source>
</evidence>
<feature type="compositionally biased region" description="Basic and acidic residues" evidence="1">
    <location>
        <begin position="296"/>
        <end position="312"/>
    </location>
</feature>
<feature type="region of interest" description="Disordered" evidence="1">
    <location>
        <begin position="1"/>
        <end position="71"/>
    </location>
</feature>
<protein>
    <recommendedName>
        <fullName evidence="4">F0F1-type ATP synthase membrane subunit b/b</fullName>
    </recommendedName>
</protein>
<evidence type="ECO:0000313" key="2">
    <source>
        <dbReference type="EMBL" id="MCO1659608.1"/>
    </source>
</evidence>
<dbReference type="RefSeq" id="WP_252444456.1">
    <property type="nucleotide sequence ID" value="NZ_JAGSOV010000069.1"/>
</dbReference>
<feature type="region of interest" description="Disordered" evidence="1">
    <location>
        <begin position="175"/>
        <end position="312"/>
    </location>
</feature>
<evidence type="ECO:0008006" key="4">
    <source>
        <dbReference type="Google" id="ProtNLM"/>
    </source>
</evidence>
<keyword evidence="3" id="KW-1185">Reference proteome</keyword>
<organism evidence="2 3">
    <name type="scientific">Pseudonocardia humida</name>
    <dbReference type="NCBI Taxonomy" id="2800819"/>
    <lineage>
        <taxon>Bacteria</taxon>
        <taxon>Bacillati</taxon>
        <taxon>Actinomycetota</taxon>
        <taxon>Actinomycetes</taxon>
        <taxon>Pseudonocardiales</taxon>
        <taxon>Pseudonocardiaceae</taxon>
        <taxon>Pseudonocardia</taxon>
    </lineage>
</organism>
<sequence length="312" mass="31291">MTQHTSGPAPAAPPAGTTHASPGGGAPATEVARDQAGQVGGAAADAGRQVAGTAKEQAGQVAEQARREAKDLYHQARGQVTEQAKGGQQKATEALRSLAAELKEMAGGEHHGPASDLAAQAAGRVDDLAGWLDGREPGDLVQEVRSFARRRPGLFLAGAALAGVLAGRLTRGAVDANRDTSGSSGLPQRAGGTGPVPHPTAPGPHYAPAPPGYPPGPQQAPAPGYRVPPPAPMPYDRPGGALPPEGPLDAPGGGVPPSAEPRPYTPPVAPAPAPRPGGPAHALRPEGTTVGEYVDDLERGGVPPRHESDGPR</sequence>
<gene>
    <name evidence="2" type="ORF">KDL28_31515</name>
</gene>
<evidence type="ECO:0000313" key="3">
    <source>
        <dbReference type="Proteomes" id="UP001165283"/>
    </source>
</evidence>
<reference evidence="2" key="1">
    <citation type="submission" date="2021-04" db="EMBL/GenBank/DDBJ databases">
        <title>Pseudonocardia sp. nov., isolated from sandy soil of mangrove forest.</title>
        <authorList>
            <person name="Zan Z."/>
            <person name="Huang R."/>
            <person name="Liu W."/>
        </authorList>
    </citation>
    <scope>NUCLEOTIDE SEQUENCE</scope>
    <source>
        <strain evidence="2">S2-4</strain>
    </source>
</reference>
<dbReference type="Proteomes" id="UP001165283">
    <property type="component" value="Unassembled WGS sequence"/>
</dbReference>
<proteinExistence type="predicted"/>
<accession>A0ABT1A9C9</accession>
<feature type="compositionally biased region" description="Low complexity" evidence="1">
    <location>
        <begin position="34"/>
        <end position="52"/>
    </location>
</feature>
<feature type="compositionally biased region" description="Low complexity" evidence="1">
    <location>
        <begin position="1"/>
        <end position="21"/>
    </location>
</feature>
<feature type="compositionally biased region" description="Pro residues" evidence="1">
    <location>
        <begin position="258"/>
        <end position="277"/>
    </location>
</feature>
<name>A0ABT1A9C9_9PSEU</name>
<dbReference type="EMBL" id="JAGSOV010000069">
    <property type="protein sequence ID" value="MCO1659608.1"/>
    <property type="molecule type" value="Genomic_DNA"/>
</dbReference>
<comment type="caution">
    <text evidence="2">The sequence shown here is derived from an EMBL/GenBank/DDBJ whole genome shotgun (WGS) entry which is preliminary data.</text>
</comment>